<reference evidence="1" key="1">
    <citation type="journal article" date="2023" name="Plant J.">
        <title>Genome sequences and population genomics provide insights into the demographic history, inbreeding, and mutation load of two 'living fossil' tree species of Dipteronia.</title>
        <authorList>
            <person name="Feng Y."/>
            <person name="Comes H.P."/>
            <person name="Chen J."/>
            <person name="Zhu S."/>
            <person name="Lu R."/>
            <person name="Zhang X."/>
            <person name="Li P."/>
            <person name="Qiu J."/>
            <person name="Olsen K.M."/>
            <person name="Qiu Y."/>
        </authorList>
    </citation>
    <scope>NUCLEOTIDE SEQUENCE</scope>
    <source>
        <strain evidence="1">KIB01</strain>
    </source>
</reference>
<evidence type="ECO:0000313" key="1">
    <source>
        <dbReference type="EMBL" id="KAK2654703.1"/>
    </source>
</evidence>
<sequence length="102" mass="11097">MKATPRGLKQSTTSLMPTMDHLRIQLERSHVTGIESSVASLDSINMPESIQVPQPHHQLPYDSIQPRTETTAINNSSTGAVGGVEEDLLTWTCPDICEVGRG</sequence>
<protein>
    <submittedName>
        <fullName evidence="1">Uncharacterized protein</fullName>
    </submittedName>
</protein>
<keyword evidence="2" id="KW-1185">Reference proteome</keyword>
<name>A0AAE0CL96_9ROSI</name>
<organism evidence="1 2">
    <name type="scientific">Dipteronia dyeriana</name>
    <dbReference type="NCBI Taxonomy" id="168575"/>
    <lineage>
        <taxon>Eukaryota</taxon>
        <taxon>Viridiplantae</taxon>
        <taxon>Streptophyta</taxon>
        <taxon>Embryophyta</taxon>
        <taxon>Tracheophyta</taxon>
        <taxon>Spermatophyta</taxon>
        <taxon>Magnoliopsida</taxon>
        <taxon>eudicotyledons</taxon>
        <taxon>Gunneridae</taxon>
        <taxon>Pentapetalae</taxon>
        <taxon>rosids</taxon>
        <taxon>malvids</taxon>
        <taxon>Sapindales</taxon>
        <taxon>Sapindaceae</taxon>
        <taxon>Hippocastanoideae</taxon>
        <taxon>Acereae</taxon>
        <taxon>Dipteronia</taxon>
    </lineage>
</organism>
<dbReference type="EMBL" id="JANJYI010000004">
    <property type="protein sequence ID" value="KAK2654703.1"/>
    <property type="molecule type" value="Genomic_DNA"/>
</dbReference>
<proteinExistence type="predicted"/>
<evidence type="ECO:0000313" key="2">
    <source>
        <dbReference type="Proteomes" id="UP001280121"/>
    </source>
</evidence>
<comment type="caution">
    <text evidence="1">The sequence shown here is derived from an EMBL/GenBank/DDBJ whole genome shotgun (WGS) entry which is preliminary data.</text>
</comment>
<dbReference type="AlphaFoldDB" id="A0AAE0CL96"/>
<dbReference type="Proteomes" id="UP001280121">
    <property type="component" value="Unassembled WGS sequence"/>
</dbReference>
<gene>
    <name evidence="1" type="ORF">Ddye_014559</name>
</gene>
<accession>A0AAE0CL96</accession>